<dbReference type="Proteomes" id="UP000053555">
    <property type="component" value="Unassembled WGS sequence"/>
</dbReference>
<name>A0A0B2Q2Q3_GLYSO</name>
<accession>A0A0B2Q2Q3</accession>
<dbReference type="AlphaFoldDB" id="A0A0B2Q2Q3"/>
<evidence type="ECO:0000313" key="1">
    <source>
        <dbReference type="EMBL" id="KHN15615.1"/>
    </source>
</evidence>
<feature type="non-terminal residue" evidence="1">
    <location>
        <position position="1"/>
    </location>
</feature>
<sequence length="63" mass="7366">LNCINLTRTFRFKISHIYKEAHTCAHNLASFGAQLLGYTWWDNPPSFIAQELLRDRLGLPSYR</sequence>
<reference evidence="1" key="1">
    <citation type="submission" date="2014-07" db="EMBL/GenBank/DDBJ databases">
        <title>Identification of a novel salt tolerance gene in wild soybean by whole-genome sequencing.</title>
        <authorList>
            <person name="Lam H.-M."/>
            <person name="Qi X."/>
            <person name="Li M.-W."/>
            <person name="Liu X."/>
            <person name="Xie M."/>
            <person name="Ni M."/>
            <person name="Xu X."/>
        </authorList>
    </citation>
    <scope>NUCLEOTIDE SEQUENCE [LARGE SCALE GENOMIC DNA]</scope>
    <source>
        <tissue evidence="1">Root</tissue>
    </source>
</reference>
<proteinExistence type="predicted"/>
<gene>
    <name evidence="1" type="ORF">glysoja_035008</name>
</gene>
<dbReference type="EMBL" id="KN660781">
    <property type="protein sequence ID" value="KHN15615.1"/>
    <property type="molecule type" value="Genomic_DNA"/>
</dbReference>
<protein>
    <recommendedName>
        <fullName evidence="2">RNase H type-1 domain-containing protein</fullName>
    </recommendedName>
</protein>
<evidence type="ECO:0008006" key="2">
    <source>
        <dbReference type="Google" id="ProtNLM"/>
    </source>
</evidence>
<feature type="non-terminal residue" evidence="1">
    <location>
        <position position="63"/>
    </location>
</feature>
<organism evidence="1">
    <name type="scientific">Glycine soja</name>
    <name type="common">Wild soybean</name>
    <dbReference type="NCBI Taxonomy" id="3848"/>
    <lineage>
        <taxon>Eukaryota</taxon>
        <taxon>Viridiplantae</taxon>
        <taxon>Streptophyta</taxon>
        <taxon>Embryophyta</taxon>
        <taxon>Tracheophyta</taxon>
        <taxon>Spermatophyta</taxon>
        <taxon>Magnoliopsida</taxon>
        <taxon>eudicotyledons</taxon>
        <taxon>Gunneridae</taxon>
        <taxon>Pentapetalae</taxon>
        <taxon>rosids</taxon>
        <taxon>fabids</taxon>
        <taxon>Fabales</taxon>
        <taxon>Fabaceae</taxon>
        <taxon>Papilionoideae</taxon>
        <taxon>50 kb inversion clade</taxon>
        <taxon>NPAAA clade</taxon>
        <taxon>indigoferoid/millettioid clade</taxon>
        <taxon>Phaseoleae</taxon>
        <taxon>Glycine</taxon>
        <taxon>Glycine subgen. Soja</taxon>
    </lineage>
</organism>